<reference evidence="1" key="1">
    <citation type="journal article" date="2021" name="Open Biol.">
        <title>Shared evolutionary footprints suggest mitochondrial oxidative damage underlies multiple complex I losses in fungi.</title>
        <authorList>
            <person name="Schikora-Tamarit M.A."/>
            <person name="Marcet-Houben M."/>
            <person name="Nosek J."/>
            <person name="Gabaldon T."/>
        </authorList>
    </citation>
    <scope>NUCLEOTIDE SEQUENCE</scope>
    <source>
        <strain evidence="1">CBS2887</strain>
    </source>
</reference>
<dbReference type="AlphaFoldDB" id="A0A9P8TQ02"/>
<dbReference type="Proteomes" id="UP000774326">
    <property type="component" value="Unassembled WGS sequence"/>
</dbReference>
<gene>
    <name evidence="1" type="ORF">WICPIJ_001338</name>
</gene>
<organism evidence="1 2">
    <name type="scientific">Wickerhamomyces pijperi</name>
    <name type="common">Yeast</name>
    <name type="synonym">Pichia pijperi</name>
    <dbReference type="NCBI Taxonomy" id="599730"/>
    <lineage>
        <taxon>Eukaryota</taxon>
        <taxon>Fungi</taxon>
        <taxon>Dikarya</taxon>
        <taxon>Ascomycota</taxon>
        <taxon>Saccharomycotina</taxon>
        <taxon>Saccharomycetes</taxon>
        <taxon>Phaffomycetales</taxon>
        <taxon>Wickerhamomycetaceae</taxon>
        <taxon>Wickerhamomyces</taxon>
    </lineage>
</organism>
<dbReference type="EMBL" id="JAEUBG010000673">
    <property type="protein sequence ID" value="KAH3687678.1"/>
    <property type="molecule type" value="Genomic_DNA"/>
</dbReference>
<protein>
    <submittedName>
        <fullName evidence="1">Uncharacterized protein</fullName>
    </submittedName>
</protein>
<proteinExistence type="predicted"/>
<keyword evidence="2" id="KW-1185">Reference proteome</keyword>
<name>A0A9P8TQ02_WICPI</name>
<evidence type="ECO:0000313" key="2">
    <source>
        <dbReference type="Proteomes" id="UP000774326"/>
    </source>
</evidence>
<sequence>MITTTLIRILIEIVRNVDLDTRQDHGHVIILIHSANRVAKFIPALEDHTQSEASLESFKHFYKKYSEFQNIPLVPHSKHWEVAPDEETFKKWRLYWKKFTRIQTRRPGILQAFHRLHLRHFHHSFDGAHYDPLQPNRSSATCSLCFAAPDSIDHLLFGCKWAHHLWKNIIHQDPAHSALTRKEVYAPHWRRDEDEFININWFVHTILEVRRQRRSHHVLLSADSQNLINQELTRVLNAKLREYEYTEL</sequence>
<evidence type="ECO:0000313" key="1">
    <source>
        <dbReference type="EMBL" id="KAH3687678.1"/>
    </source>
</evidence>
<reference evidence="1" key="2">
    <citation type="submission" date="2021-01" db="EMBL/GenBank/DDBJ databases">
        <authorList>
            <person name="Schikora-Tamarit M.A."/>
        </authorList>
    </citation>
    <scope>NUCLEOTIDE SEQUENCE</scope>
    <source>
        <strain evidence="1">CBS2887</strain>
    </source>
</reference>
<comment type="caution">
    <text evidence="1">The sequence shown here is derived from an EMBL/GenBank/DDBJ whole genome shotgun (WGS) entry which is preliminary data.</text>
</comment>
<accession>A0A9P8TQ02</accession>